<gene>
    <name evidence="1" type="ORF">FRZ00_19815</name>
</gene>
<dbReference type="AlphaFoldDB" id="A0A5N5W6G5"/>
<dbReference type="OrthoDB" id="4229249at2"/>
<evidence type="ECO:0000313" key="1">
    <source>
        <dbReference type="EMBL" id="KAB7842215.1"/>
    </source>
</evidence>
<keyword evidence="2" id="KW-1185">Reference proteome</keyword>
<dbReference type="Proteomes" id="UP000327000">
    <property type="component" value="Unassembled WGS sequence"/>
</dbReference>
<proteinExistence type="predicted"/>
<protein>
    <submittedName>
        <fullName evidence="1">Uncharacterized protein</fullName>
    </submittedName>
</protein>
<reference evidence="1 2" key="1">
    <citation type="journal article" date="2019" name="Microb. Cell Fact.">
        <title>Exploring novel herbicidin analogues by transcriptional regulator overexpression and MS/MS molecular networking.</title>
        <authorList>
            <person name="Shi Y."/>
            <person name="Gu R."/>
            <person name="Li Y."/>
            <person name="Wang X."/>
            <person name="Ren W."/>
            <person name="Li X."/>
            <person name="Wang L."/>
            <person name="Xie Y."/>
            <person name="Hong B."/>
        </authorList>
    </citation>
    <scope>NUCLEOTIDE SEQUENCE [LARGE SCALE GENOMIC DNA]</scope>
    <source>
        <strain evidence="1 2">US-43</strain>
    </source>
</reference>
<sequence>MDAAVAAKGPFGFLGPKNKPFFVENPPDNRCFTMSQEAHGAHNGTDSPATIFSGKKCSGTAVRVAPGQRAPRDAAFSSVRFGGH</sequence>
<accession>A0A5N5W6G5</accession>
<comment type="caution">
    <text evidence="1">The sequence shown here is derived from an EMBL/GenBank/DDBJ whole genome shotgun (WGS) entry which is preliminary data.</text>
</comment>
<name>A0A5N5W6G5_STRMB</name>
<evidence type="ECO:0000313" key="2">
    <source>
        <dbReference type="Proteomes" id="UP000327000"/>
    </source>
</evidence>
<organism evidence="1 2">
    <name type="scientific">Streptomyces mobaraensis</name>
    <name type="common">Streptoverticillium mobaraense</name>
    <dbReference type="NCBI Taxonomy" id="35621"/>
    <lineage>
        <taxon>Bacteria</taxon>
        <taxon>Bacillati</taxon>
        <taxon>Actinomycetota</taxon>
        <taxon>Actinomycetes</taxon>
        <taxon>Kitasatosporales</taxon>
        <taxon>Streptomycetaceae</taxon>
        <taxon>Streptomyces</taxon>
    </lineage>
</organism>
<dbReference type="EMBL" id="VOKX01000038">
    <property type="protein sequence ID" value="KAB7842215.1"/>
    <property type="molecule type" value="Genomic_DNA"/>
</dbReference>